<feature type="domain" description="Glycosyltransferase subfamily 4-like N-terminal" evidence="2">
    <location>
        <begin position="14"/>
        <end position="189"/>
    </location>
</feature>
<dbReference type="Proteomes" id="UP000673447">
    <property type="component" value="Unassembled WGS sequence"/>
</dbReference>
<evidence type="ECO:0000313" key="4">
    <source>
        <dbReference type="Proteomes" id="UP000673447"/>
    </source>
</evidence>
<evidence type="ECO:0000313" key="3">
    <source>
        <dbReference type="EMBL" id="MBP3985543.1"/>
    </source>
</evidence>
<accession>A0A940X8M2</accession>
<evidence type="ECO:0000259" key="1">
    <source>
        <dbReference type="Pfam" id="PF00534"/>
    </source>
</evidence>
<dbReference type="AlphaFoldDB" id="A0A940X8M2"/>
<dbReference type="InterPro" id="IPR028098">
    <property type="entry name" value="Glyco_trans_4-like_N"/>
</dbReference>
<proteinExistence type="predicted"/>
<dbReference type="InterPro" id="IPR050194">
    <property type="entry name" value="Glycosyltransferase_grp1"/>
</dbReference>
<reference evidence="3" key="2">
    <citation type="submission" date="2021-03" db="EMBL/GenBank/DDBJ databases">
        <authorList>
            <person name="Cao W."/>
        </authorList>
    </citation>
    <scope>NUCLEOTIDE SEQUENCE</scope>
    <source>
        <strain evidence="3">110414</strain>
    </source>
</reference>
<protein>
    <submittedName>
        <fullName evidence="3">Glycosyltransferase</fullName>
        <ecNumber evidence="3">2.4.-.-</ecNumber>
    </submittedName>
</protein>
<gene>
    <name evidence="3" type="ORF">J5837_14110</name>
</gene>
<dbReference type="SUPFAM" id="SSF53756">
    <property type="entry name" value="UDP-Glycosyltransferase/glycogen phosphorylase"/>
    <property type="match status" value="1"/>
</dbReference>
<feature type="domain" description="Glycosyl transferase family 1" evidence="1">
    <location>
        <begin position="198"/>
        <end position="359"/>
    </location>
</feature>
<comment type="caution">
    <text evidence="3">The sequence shown here is derived from an EMBL/GenBank/DDBJ whole genome shotgun (WGS) entry which is preliminary data.</text>
</comment>
<dbReference type="Pfam" id="PF13439">
    <property type="entry name" value="Glyco_transf_4"/>
    <property type="match status" value="1"/>
</dbReference>
<name>A0A940X8M2_9GAMM</name>
<keyword evidence="3" id="KW-0328">Glycosyltransferase</keyword>
<keyword evidence="4" id="KW-1185">Reference proteome</keyword>
<dbReference type="RefSeq" id="WP_210537398.1">
    <property type="nucleotide sequence ID" value="NZ_JAGKTC010000003.1"/>
</dbReference>
<dbReference type="InterPro" id="IPR001296">
    <property type="entry name" value="Glyco_trans_1"/>
</dbReference>
<evidence type="ECO:0000259" key="2">
    <source>
        <dbReference type="Pfam" id="PF13439"/>
    </source>
</evidence>
<dbReference type="EMBL" id="JAGKTC010000003">
    <property type="protein sequence ID" value="MBP3985543.1"/>
    <property type="molecule type" value="Genomic_DNA"/>
</dbReference>
<dbReference type="PANTHER" id="PTHR45947">
    <property type="entry name" value="SULFOQUINOVOSYL TRANSFERASE SQD2"/>
    <property type="match status" value="1"/>
</dbReference>
<organism evidence="3 4">
    <name type="scientific">Pseudoxanthomonas helianthi</name>
    <dbReference type="NCBI Taxonomy" id="1453541"/>
    <lineage>
        <taxon>Bacteria</taxon>
        <taxon>Pseudomonadati</taxon>
        <taxon>Pseudomonadota</taxon>
        <taxon>Gammaproteobacteria</taxon>
        <taxon>Lysobacterales</taxon>
        <taxon>Lysobacteraceae</taxon>
        <taxon>Pseudoxanthomonas</taxon>
    </lineage>
</organism>
<dbReference type="EC" id="2.4.-.-" evidence="3"/>
<keyword evidence="3" id="KW-0808">Transferase</keyword>
<sequence length="406" mass="44853">MDILMLSDVYFPRVNGVSTSIRTFAQSLSRLGHRVTLVAPDYGEGQGGFDSQGEFEVIRLPAKVIFFDPEDRLLTARALREIEPRLAARHWDVIHIHTPFRAHRLGVRLAKRTGVPTVETYHTYFEEYIAHYLPWAPASWLRFLARRLSRFLCHGVDHLIVPSQQMVEVLDGYGVRTPSTVLPTGIDLDEFRGGDGARFRAKHGIAADRPTLVTVSRLAVEKNIAFLLRVAQRLVGEFPDLLFMIAGEGPDAPRLKQLASTLGLDRNVRFFGNLDRRTELLDAYRAGDVFVFASPTETQGLVLTEAMALGVPVVSTAVMGTAMVLRGTRSAAISGEDEAEFAAQVAGLLRDPARRAELSGFGPQDAQAWSTQALMQRTVDLYARLAKPAAAVPFPVNDVAVHRDEA</sequence>
<dbReference type="PANTHER" id="PTHR45947:SF3">
    <property type="entry name" value="SULFOQUINOVOSYL TRANSFERASE SQD2"/>
    <property type="match status" value="1"/>
</dbReference>
<reference evidence="3" key="1">
    <citation type="journal article" date="2016" name="Int. J. Syst. Evol. Microbiol.">
        <title>Pseudoxanthomonas helianthi sp. nov., isolated from roots of Jerusalem artichoke (Helianthus tuberosus).</title>
        <authorList>
            <person name="Kittiwongwattana C."/>
            <person name="Thawai C."/>
        </authorList>
    </citation>
    <scope>NUCLEOTIDE SEQUENCE</scope>
    <source>
        <strain evidence="3">110414</strain>
    </source>
</reference>
<dbReference type="Gene3D" id="3.40.50.2000">
    <property type="entry name" value="Glycogen Phosphorylase B"/>
    <property type="match status" value="2"/>
</dbReference>
<dbReference type="Pfam" id="PF00534">
    <property type="entry name" value="Glycos_transf_1"/>
    <property type="match status" value="1"/>
</dbReference>
<dbReference type="GO" id="GO:0016757">
    <property type="term" value="F:glycosyltransferase activity"/>
    <property type="evidence" value="ECO:0007669"/>
    <property type="project" value="UniProtKB-KW"/>
</dbReference>